<evidence type="ECO:0000256" key="4">
    <source>
        <dbReference type="ARBA" id="ARBA00022705"/>
    </source>
</evidence>
<evidence type="ECO:0000256" key="5">
    <source>
        <dbReference type="ARBA" id="ARBA00023242"/>
    </source>
</evidence>
<dbReference type="GO" id="GO:1902977">
    <property type="term" value="P:mitotic DNA replication preinitiation complex assembly"/>
    <property type="evidence" value="ECO:0007669"/>
    <property type="project" value="TreeGrafter"/>
</dbReference>
<comment type="subcellular location">
    <subcellularLocation>
        <location evidence="1 7">Nucleus</location>
    </subcellularLocation>
</comment>
<dbReference type="GO" id="GO:0003697">
    <property type="term" value="F:single-stranded DNA binding"/>
    <property type="evidence" value="ECO:0007669"/>
    <property type="project" value="TreeGrafter"/>
</dbReference>
<dbReference type="FunFam" id="1.10.10.1460:FF:000001">
    <property type="entry name" value="DNA replication regulator Sld2"/>
    <property type="match status" value="1"/>
</dbReference>
<dbReference type="Pfam" id="PF11719">
    <property type="entry name" value="Drc1-Sld2"/>
    <property type="match status" value="1"/>
</dbReference>
<dbReference type="EMBL" id="BIMX01000010">
    <property type="protein sequence ID" value="GCE99438.1"/>
    <property type="molecule type" value="Genomic_DNA"/>
</dbReference>
<evidence type="ECO:0000256" key="2">
    <source>
        <dbReference type="ARBA" id="ARBA00007276"/>
    </source>
</evidence>
<sequence length="368" mass="42794">MSLDQLKIRLKTWEYEFQNKNKRPPTKDDIKRLPEIKNMYKQYQGLKRHNTEVSQTPRVVLTPSKDETSPRKSMTTKKNDFCNIELGPTPQIYGKAISIFEMKLSPVKKALKFEEVNEIPSQQPVDNVQDDAKRRLEFPSTTPNSSPFKLPKPIDSKYYGPNSPLKLEEENINLSIRNGSPLKQTPQKNTSLNNDLTSFSPSPLVKRPLTKSLLELAKEHEEFLREFKENDIQENPFSQELEDSSTEQYISDGHSEADGKEKKTKKRKIIRRLGTSEESRVIPKDISKELRKLKKQQVNEFLGSEATEETDDEVDENADTEKDNEHQTPVTKPKPRKRASKYNLVSNNFRRLKLPKKNSGNRRWSRRR</sequence>
<dbReference type="GO" id="GO:0006270">
    <property type="term" value="P:DNA replication initiation"/>
    <property type="evidence" value="ECO:0007669"/>
    <property type="project" value="UniProtKB-UniRule"/>
</dbReference>
<dbReference type="PANTHER" id="PTHR28124">
    <property type="entry name" value="DNA REPLICATION REGULATOR SLD2"/>
    <property type="match status" value="1"/>
</dbReference>
<feature type="region of interest" description="Disordered" evidence="8">
    <location>
        <begin position="177"/>
        <end position="199"/>
    </location>
</feature>
<evidence type="ECO:0000256" key="7">
    <source>
        <dbReference type="RuleBase" id="RU367067"/>
    </source>
</evidence>
<evidence type="ECO:0000256" key="8">
    <source>
        <dbReference type="SAM" id="MobiDB-lite"/>
    </source>
</evidence>
<evidence type="ECO:0000256" key="6">
    <source>
        <dbReference type="ARBA" id="ARBA00023306"/>
    </source>
</evidence>
<feature type="compositionally biased region" description="Basic residues" evidence="8">
    <location>
        <begin position="350"/>
        <end position="368"/>
    </location>
</feature>
<organism evidence="9 10">
    <name type="scientific">Zygosaccharomyces mellis</name>
    <dbReference type="NCBI Taxonomy" id="42258"/>
    <lineage>
        <taxon>Eukaryota</taxon>
        <taxon>Fungi</taxon>
        <taxon>Dikarya</taxon>
        <taxon>Ascomycota</taxon>
        <taxon>Saccharomycotina</taxon>
        <taxon>Saccharomycetes</taxon>
        <taxon>Saccharomycetales</taxon>
        <taxon>Saccharomycetaceae</taxon>
        <taxon>Zygosaccharomyces</taxon>
    </lineage>
</organism>
<comment type="similarity">
    <text evidence="2 7">Belongs to the SLD2 family.</text>
</comment>
<comment type="caution">
    <text evidence="9">The sequence shown here is derived from an EMBL/GenBank/DDBJ whole genome shotgun (WGS) entry which is preliminary data.</text>
</comment>
<keyword evidence="5 7" id="KW-0539">Nucleus</keyword>
<proteinExistence type="inferred from homology"/>
<protein>
    <recommendedName>
        <fullName evidence="3 7">DNA replication regulator SLD2</fullName>
    </recommendedName>
</protein>
<dbReference type="Proteomes" id="UP000301737">
    <property type="component" value="Unassembled WGS sequence"/>
</dbReference>
<dbReference type="CDD" id="cd22289">
    <property type="entry name" value="RecQL4_SLD2_NTD"/>
    <property type="match status" value="1"/>
</dbReference>
<keyword evidence="6 7" id="KW-0131">Cell cycle</keyword>
<dbReference type="AlphaFoldDB" id="A0A4C2EBK0"/>
<gene>
    <name evidence="9" type="primary">SLD2</name>
    <name evidence="9" type="ORF">ZYGM_002088</name>
</gene>
<reference evidence="9 10" key="1">
    <citation type="submission" date="2019-01" db="EMBL/GenBank/DDBJ databases">
        <title>Draft Genome Sequencing of Zygosaccharomyces mellis Ca-7.</title>
        <authorList>
            <person name="Shiwa Y."/>
            <person name="Kanesaki Y."/>
            <person name="Ishige T."/>
            <person name="Mura K."/>
            <person name="Hori T."/>
            <person name="Tamura T."/>
        </authorList>
    </citation>
    <scope>NUCLEOTIDE SEQUENCE [LARGE SCALE GENOMIC DNA]</scope>
    <source>
        <strain evidence="9 10">Ca-7</strain>
    </source>
</reference>
<dbReference type="GO" id="GO:0003688">
    <property type="term" value="F:DNA replication origin binding"/>
    <property type="evidence" value="ECO:0007669"/>
    <property type="project" value="TreeGrafter"/>
</dbReference>
<feature type="compositionally biased region" description="Basic residues" evidence="8">
    <location>
        <begin position="262"/>
        <end position="271"/>
    </location>
</feature>
<name>A0A4C2EBK0_9SACH</name>
<dbReference type="GO" id="GO:0000727">
    <property type="term" value="P:double-strand break repair via break-induced replication"/>
    <property type="evidence" value="ECO:0007669"/>
    <property type="project" value="TreeGrafter"/>
</dbReference>
<evidence type="ECO:0000313" key="10">
    <source>
        <dbReference type="Proteomes" id="UP000301737"/>
    </source>
</evidence>
<evidence type="ECO:0000256" key="3">
    <source>
        <dbReference type="ARBA" id="ARBA00018363"/>
    </source>
</evidence>
<feature type="compositionally biased region" description="Acidic residues" evidence="8">
    <location>
        <begin position="306"/>
        <end position="318"/>
    </location>
</feature>
<keyword evidence="10" id="KW-1185">Reference proteome</keyword>
<evidence type="ECO:0000256" key="1">
    <source>
        <dbReference type="ARBA" id="ARBA00004123"/>
    </source>
</evidence>
<dbReference type="Gene3D" id="1.10.10.1460">
    <property type="match status" value="1"/>
</dbReference>
<dbReference type="GO" id="GO:0031261">
    <property type="term" value="C:DNA replication preinitiation complex"/>
    <property type="evidence" value="ECO:0007669"/>
    <property type="project" value="TreeGrafter"/>
</dbReference>
<accession>A0A4C2EBK0</accession>
<keyword evidence="4 7" id="KW-0235">DNA replication</keyword>
<comment type="function">
    <text evidence="7">Has a role in the initiation of DNA replication. Required at S-phase checkpoint.</text>
</comment>
<dbReference type="PANTHER" id="PTHR28124:SF1">
    <property type="entry name" value="DNA REPLICATION REGULATOR SLD2"/>
    <property type="match status" value="1"/>
</dbReference>
<feature type="region of interest" description="Disordered" evidence="8">
    <location>
        <begin position="228"/>
        <end position="283"/>
    </location>
</feature>
<dbReference type="InterPro" id="IPR021110">
    <property type="entry name" value="DNA_rep_checkpnt_protein"/>
</dbReference>
<feature type="region of interest" description="Disordered" evidence="8">
    <location>
        <begin position="299"/>
        <end position="368"/>
    </location>
</feature>
<evidence type="ECO:0000313" key="9">
    <source>
        <dbReference type="EMBL" id="GCE99438.1"/>
    </source>
</evidence>
<feature type="compositionally biased region" description="Basic and acidic residues" evidence="8">
    <location>
        <begin position="274"/>
        <end position="283"/>
    </location>
</feature>
<dbReference type="InterPro" id="IPR040203">
    <property type="entry name" value="Sld2"/>
</dbReference>
<dbReference type="OrthoDB" id="8775810at2759"/>